<dbReference type="SUPFAM" id="SSF53383">
    <property type="entry name" value="PLP-dependent transferases"/>
    <property type="match status" value="1"/>
</dbReference>
<sequence>MSYKDLNDAETTWDTKVQQYHGGQEWLILDHFVEDFSVTTNALGTPQIALKAARDALDFCHHYPPANQEPAKTDLSKFIWPEDYELIHSRILLGNGASELIDLVTRSAKPGPWRPGPWIVQYKEYERSASSLGRDILKYNDKTTKAALTCIVNPNNPTGDYMNIEEMKSYIEKTVPENSTVMVDESMQPWHSEKWQQDSLISQSKWIKEIFETKGIAIYIMHSWTKIWSCTGLRIGSVICPTTEHCQDLKKIQVPWSVNVCALKFLEVVTSDAESKYMKKTWEITTNWRSDFRKKILDLKPKDQDWVIEGKPFISWVWIDFKDKNVAADAVIRARAAGVPVRPGVNGYGCDTCVRAAVRSPALADVLIKSWIGLGQR</sequence>
<dbReference type="EMBL" id="JADGJW010001047">
    <property type="protein sequence ID" value="KAJ3207568.1"/>
    <property type="molecule type" value="Genomic_DNA"/>
</dbReference>
<gene>
    <name evidence="2" type="ORF">HK099_000246</name>
</gene>
<name>A0AAD5TWY1_9FUNG</name>
<protein>
    <recommendedName>
        <fullName evidence="1">Aminotransferase class I/classII large domain-containing protein</fullName>
    </recommendedName>
</protein>
<evidence type="ECO:0000259" key="1">
    <source>
        <dbReference type="Pfam" id="PF00155"/>
    </source>
</evidence>
<dbReference type="InterPro" id="IPR015421">
    <property type="entry name" value="PyrdxlP-dep_Trfase_major"/>
</dbReference>
<evidence type="ECO:0000313" key="2">
    <source>
        <dbReference type="EMBL" id="KAJ3207568.1"/>
    </source>
</evidence>
<dbReference type="InterPro" id="IPR015424">
    <property type="entry name" value="PyrdxlP-dep_Trfase"/>
</dbReference>
<evidence type="ECO:0000313" key="3">
    <source>
        <dbReference type="Proteomes" id="UP001211065"/>
    </source>
</evidence>
<dbReference type="GO" id="GO:0030170">
    <property type="term" value="F:pyridoxal phosphate binding"/>
    <property type="evidence" value="ECO:0007669"/>
    <property type="project" value="InterPro"/>
</dbReference>
<dbReference type="PANTHER" id="PTHR43799:SF1">
    <property type="entry name" value="ASPARTATE AMINOTRANSFERASE"/>
    <property type="match status" value="1"/>
</dbReference>
<dbReference type="InterPro" id="IPR004839">
    <property type="entry name" value="Aminotransferase_I/II_large"/>
</dbReference>
<proteinExistence type="predicted"/>
<dbReference type="AlphaFoldDB" id="A0AAD5TWY1"/>
<accession>A0AAD5TWY1</accession>
<feature type="domain" description="Aminotransferase class I/classII large" evidence="1">
    <location>
        <begin position="41"/>
        <end position="368"/>
    </location>
</feature>
<dbReference type="Gene3D" id="3.90.1150.10">
    <property type="entry name" value="Aspartate Aminotransferase, domain 1"/>
    <property type="match status" value="1"/>
</dbReference>
<comment type="caution">
    <text evidence="2">The sequence shown here is derived from an EMBL/GenBank/DDBJ whole genome shotgun (WGS) entry which is preliminary data.</text>
</comment>
<reference evidence="2" key="1">
    <citation type="submission" date="2020-05" db="EMBL/GenBank/DDBJ databases">
        <title>Phylogenomic resolution of chytrid fungi.</title>
        <authorList>
            <person name="Stajich J.E."/>
            <person name="Amses K."/>
            <person name="Simmons R."/>
            <person name="Seto K."/>
            <person name="Myers J."/>
            <person name="Bonds A."/>
            <person name="Quandt C.A."/>
            <person name="Barry K."/>
            <person name="Liu P."/>
            <person name="Grigoriev I."/>
            <person name="Longcore J.E."/>
            <person name="James T.Y."/>
        </authorList>
    </citation>
    <scope>NUCLEOTIDE SEQUENCE</scope>
    <source>
        <strain evidence="2">JEL0476</strain>
    </source>
</reference>
<dbReference type="InterPro" id="IPR015422">
    <property type="entry name" value="PyrdxlP-dep_Trfase_small"/>
</dbReference>
<keyword evidence="3" id="KW-1185">Reference proteome</keyword>
<dbReference type="Proteomes" id="UP001211065">
    <property type="component" value="Unassembled WGS sequence"/>
</dbReference>
<dbReference type="PANTHER" id="PTHR43799">
    <property type="entry name" value="AMINOTRANSFERASE, PUTATIVE-RELATED"/>
    <property type="match status" value="1"/>
</dbReference>
<dbReference type="Pfam" id="PF00155">
    <property type="entry name" value="Aminotran_1_2"/>
    <property type="match status" value="1"/>
</dbReference>
<dbReference type="Gene3D" id="3.40.640.10">
    <property type="entry name" value="Type I PLP-dependent aspartate aminotransferase-like (Major domain)"/>
    <property type="match status" value="1"/>
</dbReference>
<organism evidence="2 3">
    <name type="scientific">Clydaea vesicula</name>
    <dbReference type="NCBI Taxonomy" id="447962"/>
    <lineage>
        <taxon>Eukaryota</taxon>
        <taxon>Fungi</taxon>
        <taxon>Fungi incertae sedis</taxon>
        <taxon>Chytridiomycota</taxon>
        <taxon>Chytridiomycota incertae sedis</taxon>
        <taxon>Chytridiomycetes</taxon>
        <taxon>Lobulomycetales</taxon>
        <taxon>Lobulomycetaceae</taxon>
        <taxon>Clydaea</taxon>
    </lineage>
</organism>